<dbReference type="GO" id="GO:0015221">
    <property type="term" value="F:lipopolysaccharide transmembrane transporter activity"/>
    <property type="evidence" value="ECO:0007669"/>
    <property type="project" value="InterPro"/>
</dbReference>
<keyword evidence="8" id="KW-1185">Reference proteome</keyword>
<dbReference type="InterPro" id="IPR010664">
    <property type="entry name" value="LipoPS_assembly_LptC-rel"/>
</dbReference>
<dbReference type="STRING" id="1697053.AKN87_03355"/>
<accession>A0A0K1XGQ0</accession>
<dbReference type="HAMAP" id="MF_01915">
    <property type="entry name" value="LPS_assembly_LptC"/>
    <property type="match status" value="1"/>
</dbReference>
<dbReference type="Pfam" id="PF06835">
    <property type="entry name" value="LptC"/>
    <property type="match status" value="1"/>
</dbReference>
<evidence type="ECO:0000313" key="8">
    <source>
        <dbReference type="Proteomes" id="UP000063953"/>
    </source>
</evidence>
<keyword evidence="3 6" id="KW-0812">Transmembrane</keyword>
<evidence type="ECO:0000256" key="4">
    <source>
        <dbReference type="ARBA" id="ARBA00022989"/>
    </source>
</evidence>
<sequence length="191" mass="21853">MPNYLRTFLLAVLIIAVFLAVGYWNFERRPEATVDRPIAVAAIQTIDFFVTNSHTLQFQEDGSVRYELRSKQLDHIQHNDQTLLTQPDLLLVRGTEYPWHITGDKGEVAAEGKEIELIDNVRVARTDAKQRPTVLQTTRLTYFPDDEIAQTQQPVEIEAANGITHATGMKIYFKDSVMHLHSNVRGQHEVR</sequence>
<dbReference type="GO" id="GO:0017089">
    <property type="term" value="F:glycolipid transfer activity"/>
    <property type="evidence" value="ECO:0007669"/>
    <property type="project" value="TreeGrafter"/>
</dbReference>
<keyword evidence="5 6" id="KW-0472">Membrane</keyword>
<comment type="function">
    <text evidence="6">Involved in the assembly of lipopolysaccharide (LPS). Required for the translocation of LPS from the inner membrane to the outer membrane. Facilitates the transfer of LPS from the inner membrane to the periplasmic protein LptA. Could be a docking site for LptA.</text>
</comment>
<gene>
    <name evidence="6" type="primary">lptC</name>
    <name evidence="7" type="ORF">AKN88_01235</name>
</gene>
<evidence type="ECO:0000256" key="2">
    <source>
        <dbReference type="ARBA" id="ARBA00022519"/>
    </source>
</evidence>
<keyword evidence="4 6" id="KW-1133">Transmembrane helix</keyword>
<evidence type="ECO:0000313" key="7">
    <source>
        <dbReference type="EMBL" id="AKX60516.1"/>
    </source>
</evidence>
<comment type="similarity">
    <text evidence="6">Belongs to the LptC family.</text>
</comment>
<dbReference type="Proteomes" id="UP000063953">
    <property type="component" value="Chromosome"/>
</dbReference>
<reference evidence="7 8" key="1">
    <citation type="journal article" date="2015" name="Genome Announc.">
        <title>Genome Sequences of Oblitimonas alkaliphila gen. nov. sp. nov. (Proposed), a Novel Bacterium of the Pseudomonadaceae Family.</title>
        <authorList>
            <person name="Lauer A.C."/>
            <person name="Nicholson A.C."/>
            <person name="Humrighouse B.W."/>
            <person name="Emery B."/>
            <person name="Drobish A."/>
            <person name="Juieng P."/>
            <person name="Loparev V."/>
            <person name="McQuiston J.R."/>
        </authorList>
    </citation>
    <scope>NUCLEOTIDE SEQUENCE [LARGE SCALE GENOMIC DNA]</scope>
    <source>
        <strain evidence="7 8">E5571</strain>
    </source>
</reference>
<evidence type="ECO:0000256" key="1">
    <source>
        <dbReference type="ARBA" id="ARBA00022475"/>
    </source>
</evidence>
<dbReference type="GO" id="GO:0005886">
    <property type="term" value="C:plasma membrane"/>
    <property type="evidence" value="ECO:0007669"/>
    <property type="project" value="UniProtKB-SubCell"/>
</dbReference>
<dbReference type="EMBL" id="CP012365">
    <property type="protein sequence ID" value="AKX60516.1"/>
    <property type="molecule type" value="Genomic_DNA"/>
</dbReference>
<dbReference type="InterPro" id="IPR026265">
    <property type="entry name" value="LptC"/>
</dbReference>
<keyword evidence="1 6" id="KW-1003">Cell membrane</keyword>
<dbReference type="OrthoDB" id="5731914at2"/>
<evidence type="ECO:0000256" key="5">
    <source>
        <dbReference type="ARBA" id="ARBA00023136"/>
    </source>
</evidence>
<dbReference type="GO" id="GO:0030288">
    <property type="term" value="C:outer membrane-bounded periplasmic space"/>
    <property type="evidence" value="ECO:0007669"/>
    <property type="project" value="TreeGrafter"/>
</dbReference>
<dbReference type="PANTHER" id="PTHR37481">
    <property type="entry name" value="LIPOPOLYSACCHARIDE EXPORT SYSTEM PROTEIN LPTC"/>
    <property type="match status" value="1"/>
</dbReference>
<dbReference type="InterPro" id="IPR052363">
    <property type="entry name" value="LPS_export_LptC"/>
</dbReference>
<evidence type="ECO:0000256" key="6">
    <source>
        <dbReference type="HAMAP-Rule" id="MF_01915"/>
    </source>
</evidence>
<evidence type="ECO:0000256" key="3">
    <source>
        <dbReference type="ARBA" id="ARBA00022692"/>
    </source>
</evidence>
<comment type="subcellular location">
    <subcellularLocation>
        <location evidence="6">Cell inner membrane</location>
        <topology evidence="6">Single-pass membrane protein</topology>
    </subcellularLocation>
</comment>
<dbReference type="Gene3D" id="2.60.450.10">
    <property type="entry name" value="Lipopolysaccharide (LPS) transport protein A like domain"/>
    <property type="match status" value="1"/>
</dbReference>
<dbReference type="NCBIfam" id="TIGR04409">
    <property type="entry name" value="LptC_YrbK"/>
    <property type="match status" value="1"/>
</dbReference>
<dbReference type="GO" id="GO:0043165">
    <property type="term" value="P:Gram-negative-bacterium-type cell outer membrane assembly"/>
    <property type="evidence" value="ECO:0007669"/>
    <property type="project" value="UniProtKB-UniRule"/>
</dbReference>
<dbReference type="AlphaFoldDB" id="A0A0K1XGQ0"/>
<organism evidence="7 8">
    <name type="scientific">Thiopseudomonas alkaliphila</name>
    <dbReference type="NCBI Taxonomy" id="1697053"/>
    <lineage>
        <taxon>Bacteria</taxon>
        <taxon>Pseudomonadati</taxon>
        <taxon>Pseudomonadota</taxon>
        <taxon>Gammaproteobacteria</taxon>
        <taxon>Pseudomonadales</taxon>
        <taxon>Pseudomonadaceae</taxon>
        <taxon>Thiopseudomonas</taxon>
    </lineage>
</organism>
<feature type="transmembrane region" description="Helical" evidence="6">
    <location>
        <begin position="6"/>
        <end position="26"/>
    </location>
</feature>
<proteinExistence type="inferred from homology"/>
<protein>
    <recommendedName>
        <fullName evidence="6">Lipopolysaccharide export system protein LptC</fullName>
    </recommendedName>
</protein>
<keyword evidence="2 6" id="KW-0997">Cell inner membrane</keyword>
<name>A0A0K1XGQ0_9GAMM</name>
<dbReference type="PANTHER" id="PTHR37481:SF1">
    <property type="entry name" value="LIPOPOLYSACCHARIDE EXPORT SYSTEM PROTEIN LPTC"/>
    <property type="match status" value="1"/>
</dbReference>
<comment type="subunit">
    <text evidence="6">Component of the lipopolysaccharide transport and assembly complex. Interacts with LptA and the LptBFG transporter complex.</text>
</comment>